<feature type="region of interest" description="Disordered" evidence="4">
    <location>
        <begin position="123"/>
        <end position="142"/>
    </location>
</feature>
<evidence type="ECO:0000313" key="6">
    <source>
        <dbReference type="Proteomes" id="UP001597380"/>
    </source>
</evidence>
<dbReference type="SUPFAM" id="SSF140566">
    <property type="entry name" value="FlgN-like"/>
    <property type="match status" value="1"/>
</dbReference>
<evidence type="ECO:0000256" key="4">
    <source>
        <dbReference type="SAM" id="MobiDB-lite"/>
    </source>
</evidence>
<keyword evidence="5" id="KW-0282">Flagellum</keyword>
<name>A0ABW4XH50_9GAMM</name>
<comment type="caution">
    <text evidence="5">The sequence shown here is derived from an EMBL/GenBank/DDBJ whole genome shotgun (WGS) entry which is preliminary data.</text>
</comment>
<dbReference type="RefSeq" id="WP_345338153.1">
    <property type="nucleotide sequence ID" value="NZ_BAABLI010000004.1"/>
</dbReference>
<evidence type="ECO:0000313" key="5">
    <source>
        <dbReference type="EMBL" id="MFD2094845.1"/>
    </source>
</evidence>
<dbReference type="Gene3D" id="1.20.58.300">
    <property type="entry name" value="FlgN-like"/>
    <property type="match status" value="1"/>
</dbReference>
<evidence type="ECO:0000256" key="2">
    <source>
        <dbReference type="ARBA" id="ARBA00007703"/>
    </source>
</evidence>
<accession>A0ABW4XH50</accession>
<dbReference type="Pfam" id="PF05130">
    <property type="entry name" value="FlgN"/>
    <property type="match status" value="1"/>
</dbReference>
<proteinExistence type="inferred from homology"/>
<comment type="function">
    <text evidence="1">Required for the efficient initiation of filament assembly.</text>
</comment>
<dbReference type="Proteomes" id="UP001597380">
    <property type="component" value="Unassembled WGS sequence"/>
</dbReference>
<reference evidence="6" key="1">
    <citation type="journal article" date="2019" name="Int. J. Syst. Evol. Microbiol.">
        <title>The Global Catalogue of Microorganisms (GCM) 10K type strain sequencing project: providing services to taxonomists for standard genome sequencing and annotation.</title>
        <authorList>
            <consortium name="The Broad Institute Genomics Platform"/>
            <consortium name="The Broad Institute Genome Sequencing Center for Infectious Disease"/>
            <person name="Wu L."/>
            <person name="Ma J."/>
        </authorList>
    </citation>
    <scope>NUCLEOTIDE SEQUENCE [LARGE SCALE GENOMIC DNA]</scope>
    <source>
        <strain evidence="6">CGMCC 1.10992</strain>
    </source>
</reference>
<keyword evidence="5" id="KW-0969">Cilium</keyword>
<dbReference type="InterPro" id="IPR036679">
    <property type="entry name" value="FlgN-like_sf"/>
</dbReference>
<gene>
    <name evidence="5" type="ORF">ACFSJ3_02530</name>
</gene>
<comment type="similarity">
    <text evidence="2">Belongs to the FlgN family.</text>
</comment>
<evidence type="ECO:0000256" key="1">
    <source>
        <dbReference type="ARBA" id="ARBA00002397"/>
    </source>
</evidence>
<keyword evidence="5" id="KW-0966">Cell projection</keyword>
<keyword evidence="3" id="KW-1005">Bacterial flagellum biogenesis</keyword>
<keyword evidence="6" id="KW-1185">Reference proteome</keyword>
<sequence>MDNQSNIETLLNQQVQRLEALQSLLNDELEALKKRDLDQITAIAEKKSELLVALQGADNELAPLLSSAQDPSHDEARQQIEAMLNTCKQLNEINGQALQLSMAGLARLQNMLANVKNEASGMTYDQSGKARPGGKLGQGIKV</sequence>
<protein>
    <submittedName>
        <fullName evidence="5">Flagellar protein FlgN</fullName>
    </submittedName>
</protein>
<organism evidence="5 6">
    <name type="scientific">Corallincola platygyrae</name>
    <dbReference type="NCBI Taxonomy" id="1193278"/>
    <lineage>
        <taxon>Bacteria</taxon>
        <taxon>Pseudomonadati</taxon>
        <taxon>Pseudomonadota</taxon>
        <taxon>Gammaproteobacteria</taxon>
        <taxon>Alteromonadales</taxon>
        <taxon>Psychromonadaceae</taxon>
        <taxon>Corallincola</taxon>
    </lineage>
</organism>
<dbReference type="EMBL" id="JBHUHT010000007">
    <property type="protein sequence ID" value="MFD2094845.1"/>
    <property type="molecule type" value="Genomic_DNA"/>
</dbReference>
<evidence type="ECO:0000256" key="3">
    <source>
        <dbReference type="ARBA" id="ARBA00022795"/>
    </source>
</evidence>
<dbReference type="InterPro" id="IPR007809">
    <property type="entry name" value="FlgN-like"/>
</dbReference>